<dbReference type="RefSeq" id="WP_272004341.1">
    <property type="nucleotide sequence ID" value="NZ_JAQNDN010000019.1"/>
</dbReference>
<name>A0ABT5BEF8_9BACT</name>
<organism evidence="1 2">
    <name type="scientific">Nannocystis radixulma</name>
    <dbReference type="NCBI Taxonomy" id="2995305"/>
    <lineage>
        <taxon>Bacteria</taxon>
        <taxon>Pseudomonadati</taxon>
        <taxon>Myxococcota</taxon>
        <taxon>Polyangia</taxon>
        <taxon>Nannocystales</taxon>
        <taxon>Nannocystaceae</taxon>
        <taxon>Nannocystis</taxon>
    </lineage>
</organism>
<protein>
    <submittedName>
        <fullName evidence="1">Uncharacterized protein</fullName>
    </submittedName>
</protein>
<gene>
    <name evidence="1" type="ORF">POL58_32550</name>
</gene>
<sequence>MTLTNFPSLRRRHLLTALVGLVAAASGCRDGISPPFEPGTYTVWGDDIMIGFVIGEEEVSAYACDGRPEGVALSEWFHGPDNGGHANLVGSEGSELTISTSEDAPPYVRLTVNGVQHEFEATYEADPKLGIYWGETDGWLGGWVFATPDSQRGAVIKRNTGDPSFVALQGTNATEVVLPDSTTMTIQRLAAPRDLRP</sequence>
<dbReference type="EMBL" id="JAQNDN010000019">
    <property type="protein sequence ID" value="MDC0672526.1"/>
    <property type="molecule type" value="Genomic_DNA"/>
</dbReference>
<proteinExistence type="predicted"/>
<dbReference type="Proteomes" id="UP001217838">
    <property type="component" value="Unassembled WGS sequence"/>
</dbReference>
<evidence type="ECO:0000313" key="1">
    <source>
        <dbReference type="EMBL" id="MDC0672526.1"/>
    </source>
</evidence>
<comment type="caution">
    <text evidence="1">The sequence shown here is derived from an EMBL/GenBank/DDBJ whole genome shotgun (WGS) entry which is preliminary data.</text>
</comment>
<reference evidence="1 2" key="1">
    <citation type="submission" date="2022-11" db="EMBL/GenBank/DDBJ databases">
        <title>Minimal conservation of predation-associated metabolite biosynthetic gene clusters underscores biosynthetic potential of Myxococcota including descriptions for ten novel species: Archangium lansinium sp. nov., Myxococcus landrumus sp. nov., Nannocystis bai.</title>
        <authorList>
            <person name="Ahearne A."/>
            <person name="Stevens C."/>
            <person name="Dowd S."/>
        </authorList>
    </citation>
    <scope>NUCLEOTIDE SEQUENCE [LARGE SCALE GENOMIC DNA]</scope>
    <source>
        <strain evidence="1 2">NCELM</strain>
    </source>
</reference>
<evidence type="ECO:0000313" key="2">
    <source>
        <dbReference type="Proteomes" id="UP001217838"/>
    </source>
</evidence>
<accession>A0ABT5BEF8</accession>
<keyword evidence="2" id="KW-1185">Reference proteome</keyword>